<feature type="repeat" description="TPR" evidence="3">
    <location>
        <begin position="129"/>
        <end position="162"/>
    </location>
</feature>
<dbReference type="Gene3D" id="1.25.40.10">
    <property type="entry name" value="Tetratricopeptide repeat domain"/>
    <property type="match status" value="1"/>
</dbReference>
<dbReference type="EMBL" id="MCFE01000438">
    <property type="protein sequence ID" value="ORX89558.1"/>
    <property type="molecule type" value="Genomic_DNA"/>
</dbReference>
<keyword evidence="6" id="KW-1185">Reference proteome</keyword>
<dbReference type="PANTHER" id="PTHR12558:SF13">
    <property type="entry name" value="CELL DIVISION CYCLE PROTEIN 27 HOMOLOG"/>
    <property type="match status" value="1"/>
</dbReference>
<evidence type="ECO:0000256" key="4">
    <source>
        <dbReference type="SAM" id="MobiDB-lite"/>
    </source>
</evidence>
<name>A0A1Y1XUY2_9FUNG</name>
<evidence type="ECO:0000313" key="6">
    <source>
        <dbReference type="Proteomes" id="UP000193498"/>
    </source>
</evidence>
<dbReference type="InterPro" id="IPR019734">
    <property type="entry name" value="TPR_rpt"/>
</dbReference>
<dbReference type="GO" id="GO:0051301">
    <property type="term" value="P:cell division"/>
    <property type="evidence" value="ECO:0007669"/>
    <property type="project" value="TreeGrafter"/>
</dbReference>
<feature type="compositionally biased region" description="Polar residues" evidence="4">
    <location>
        <begin position="321"/>
        <end position="342"/>
    </location>
</feature>
<evidence type="ECO:0000256" key="3">
    <source>
        <dbReference type="PROSITE-ProRule" id="PRU00339"/>
    </source>
</evidence>
<evidence type="ECO:0000256" key="1">
    <source>
        <dbReference type="ARBA" id="ARBA00022803"/>
    </source>
</evidence>
<evidence type="ECO:0000313" key="5">
    <source>
        <dbReference type="EMBL" id="ORX89558.1"/>
    </source>
</evidence>
<dbReference type="Pfam" id="PF00515">
    <property type="entry name" value="TPR_1"/>
    <property type="match status" value="1"/>
</dbReference>
<dbReference type="Proteomes" id="UP000193498">
    <property type="component" value="Unassembled WGS sequence"/>
</dbReference>
<dbReference type="AlphaFoldDB" id="A0A1Y1XUY2"/>
<comment type="similarity">
    <text evidence="2">Belongs to the APC3/CDC27 family.</text>
</comment>
<dbReference type="PROSITE" id="PS50005">
    <property type="entry name" value="TPR"/>
    <property type="match status" value="1"/>
</dbReference>
<dbReference type="InParanoid" id="A0A1Y1XUY2"/>
<feature type="region of interest" description="Disordered" evidence="4">
    <location>
        <begin position="240"/>
        <end position="259"/>
    </location>
</feature>
<dbReference type="Pfam" id="PF12895">
    <property type="entry name" value="ANAPC3"/>
    <property type="match status" value="1"/>
</dbReference>
<dbReference type="STRING" id="1314790.A0A1Y1XUY2"/>
<reference evidence="5 6" key="1">
    <citation type="submission" date="2016-07" db="EMBL/GenBank/DDBJ databases">
        <title>Pervasive Adenine N6-methylation of Active Genes in Fungi.</title>
        <authorList>
            <consortium name="DOE Joint Genome Institute"/>
            <person name="Mondo S.J."/>
            <person name="Dannebaum R.O."/>
            <person name="Kuo R.C."/>
            <person name="Labutti K."/>
            <person name="Haridas S."/>
            <person name="Kuo A."/>
            <person name="Salamov A."/>
            <person name="Ahrendt S.R."/>
            <person name="Lipzen A."/>
            <person name="Sullivan W."/>
            <person name="Andreopoulos W.B."/>
            <person name="Clum A."/>
            <person name="Lindquist E."/>
            <person name="Daum C."/>
            <person name="Ramamoorthy G.K."/>
            <person name="Gryganskyi A."/>
            <person name="Culley D."/>
            <person name="Magnuson J.K."/>
            <person name="James T.Y."/>
            <person name="O'Malley M.A."/>
            <person name="Stajich J.E."/>
            <person name="Spatafora J.W."/>
            <person name="Visel A."/>
            <person name="Grigoriev I.V."/>
        </authorList>
    </citation>
    <scope>NUCLEOTIDE SEQUENCE [LARGE SCALE GENOMIC DNA]</scope>
    <source>
        <strain evidence="5 6">CBS 931.73</strain>
    </source>
</reference>
<feature type="compositionally biased region" description="Polar residues" evidence="4">
    <location>
        <begin position="264"/>
        <end position="295"/>
    </location>
</feature>
<organism evidence="5 6">
    <name type="scientific">Basidiobolus meristosporus CBS 931.73</name>
    <dbReference type="NCBI Taxonomy" id="1314790"/>
    <lineage>
        <taxon>Eukaryota</taxon>
        <taxon>Fungi</taxon>
        <taxon>Fungi incertae sedis</taxon>
        <taxon>Zoopagomycota</taxon>
        <taxon>Entomophthoromycotina</taxon>
        <taxon>Basidiobolomycetes</taxon>
        <taxon>Basidiobolales</taxon>
        <taxon>Basidiobolaceae</taxon>
        <taxon>Basidiobolus</taxon>
    </lineage>
</organism>
<protein>
    <submittedName>
        <fullName evidence="5">Uncharacterized protein</fullName>
    </submittedName>
</protein>
<gene>
    <name evidence="5" type="ORF">K493DRAFT_67309</name>
</gene>
<comment type="caution">
    <text evidence="5">The sequence shown here is derived from an EMBL/GenBank/DDBJ whole genome shotgun (WGS) entry which is preliminary data.</text>
</comment>
<dbReference type="SUPFAM" id="SSF48452">
    <property type="entry name" value="TPR-like"/>
    <property type="match status" value="1"/>
</dbReference>
<dbReference type="SMART" id="SM00028">
    <property type="entry name" value="TPR"/>
    <property type="match status" value="1"/>
</dbReference>
<sequence length="342" mass="38028">MSNRMSISSVVVSQFKSLVWYHLDHDLVENATFFAERLHAYATLDEETHYLLAKCFLRSKKYNSAYHVLRNPQSAVGKFLLASCCRYLNKLEEAEGLLLSLLSDETLTPEEIVLDKIDHQSRLKCPDQSIVHFNLGLVYRKLERHADAEKQFSKCLELNPFHWAAFENLCSIKNGAGIDVSCIFNVSKAFQITNHGDKGVDVLRQKAKISSDPPESKVKSNVTMPRPRIPIARELTGSALRCRSASSTQPKARPAVRQASIESCATKPAQQRPVSLRNKQGLNVNITNKSTNLENSKPKELLANTADGLKTKKGALARGPTSPTKTTHASKLPKPTNTQTSC</sequence>
<keyword evidence="1 3" id="KW-0802">TPR repeat</keyword>
<proteinExistence type="inferred from homology"/>
<dbReference type="InterPro" id="IPR011990">
    <property type="entry name" value="TPR-like_helical_dom_sf"/>
</dbReference>
<evidence type="ECO:0000256" key="2">
    <source>
        <dbReference type="ARBA" id="ARBA00038210"/>
    </source>
</evidence>
<dbReference type="PANTHER" id="PTHR12558">
    <property type="entry name" value="CELL DIVISION CYCLE 16,23,27"/>
    <property type="match status" value="1"/>
</dbReference>
<accession>A0A1Y1XUY2</accession>
<feature type="region of interest" description="Disordered" evidence="4">
    <location>
        <begin position="264"/>
        <end position="342"/>
    </location>
</feature>
<dbReference type="GO" id="GO:0005680">
    <property type="term" value="C:anaphase-promoting complex"/>
    <property type="evidence" value="ECO:0007669"/>
    <property type="project" value="UniProtKB-ARBA"/>
</dbReference>
<dbReference type="OrthoDB" id="10248520at2759"/>